<dbReference type="Gene3D" id="1.10.1740.10">
    <property type="match status" value="1"/>
</dbReference>
<dbReference type="InterPro" id="IPR000838">
    <property type="entry name" value="RNA_pol_sigma70_ECF_CS"/>
</dbReference>
<evidence type="ECO:0000256" key="4">
    <source>
        <dbReference type="ARBA" id="ARBA00023125"/>
    </source>
</evidence>
<dbReference type="SUPFAM" id="SSF88659">
    <property type="entry name" value="Sigma3 and sigma4 domains of RNA polymerase sigma factors"/>
    <property type="match status" value="1"/>
</dbReference>
<organism evidence="9 10">
    <name type="scientific">Salisediminibacterium beveridgei</name>
    <dbReference type="NCBI Taxonomy" id="632773"/>
    <lineage>
        <taxon>Bacteria</taxon>
        <taxon>Bacillati</taxon>
        <taxon>Bacillota</taxon>
        <taxon>Bacilli</taxon>
        <taxon>Bacillales</taxon>
        <taxon>Bacillaceae</taxon>
        <taxon>Salisediminibacterium</taxon>
    </lineage>
</organism>
<feature type="domain" description="RNA polymerase sigma-70 region 2" evidence="7">
    <location>
        <begin position="7"/>
        <end position="72"/>
    </location>
</feature>
<reference evidence="9 10" key="1">
    <citation type="submission" date="2015-08" db="EMBL/GenBank/DDBJ databases">
        <title>The complete genome sequence of Bacillus beveridgei MLTeJB.</title>
        <authorList>
            <person name="Hanson T.E."/>
            <person name="Mesa C."/>
            <person name="Basesman S.M."/>
            <person name="Oremland R.S."/>
        </authorList>
    </citation>
    <scope>NUCLEOTIDE SEQUENCE [LARGE SCALE GENOMIC DNA]</scope>
    <source>
        <strain evidence="9 10">MLTeJB</strain>
    </source>
</reference>
<dbReference type="PANTHER" id="PTHR43133:SF25">
    <property type="entry name" value="RNA POLYMERASE SIGMA FACTOR RFAY-RELATED"/>
    <property type="match status" value="1"/>
</dbReference>
<dbReference type="NCBIfam" id="TIGR02937">
    <property type="entry name" value="sigma70-ECF"/>
    <property type="match status" value="1"/>
</dbReference>
<name>A0A1D7QZF8_9BACI</name>
<evidence type="ECO:0000259" key="7">
    <source>
        <dbReference type="Pfam" id="PF04542"/>
    </source>
</evidence>
<keyword evidence="4 6" id="KW-0238">DNA-binding</keyword>
<dbReference type="KEGG" id="bbev:BBEV_3022"/>
<dbReference type="GO" id="GO:0003677">
    <property type="term" value="F:DNA binding"/>
    <property type="evidence" value="ECO:0007669"/>
    <property type="project" value="UniProtKB-KW"/>
</dbReference>
<evidence type="ECO:0000256" key="6">
    <source>
        <dbReference type="RuleBase" id="RU000716"/>
    </source>
</evidence>
<dbReference type="OrthoDB" id="2470088at2"/>
<dbReference type="EMBL" id="CP012502">
    <property type="protein sequence ID" value="AOM84340.1"/>
    <property type="molecule type" value="Genomic_DNA"/>
</dbReference>
<evidence type="ECO:0000259" key="8">
    <source>
        <dbReference type="Pfam" id="PF08281"/>
    </source>
</evidence>
<accession>A0A1D7QZF8</accession>
<dbReference type="Gene3D" id="1.10.10.10">
    <property type="entry name" value="Winged helix-like DNA-binding domain superfamily/Winged helix DNA-binding domain"/>
    <property type="match status" value="1"/>
</dbReference>
<dbReference type="InterPro" id="IPR014284">
    <property type="entry name" value="RNA_pol_sigma-70_dom"/>
</dbReference>
<dbReference type="Pfam" id="PF08281">
    <property type="entry name" value="Sigma70_r4_2"/>
    <property type="match status" value="1"/>
</dbReference>
<comment type="similarity">
    <text evidence="1 6">Belongs to the sigma-70 factor family. ECF subfamily.</text>
</comment>
<dbReference type="InterPro" id="IPR013249">
    <property type="entry name" value="RNA_pol_sigma70_r4_t2"/>
</dbReference>
<evidence type="ECO:0000256" key="5">
    <source>
        <dbReference type="ARBA" id="ARBA00023163"/>
    </source>
</evidence>
<evidence type="ECO:0000256" key="3">
    <source>
        <dbReference type="ARBA" id="ARBA00023082"/>
    </source>
</evidence>
<gene>
    <name evidence="9" type="primary">sigX-3</name>
    <name evidence="9" type="ORF">BBEV_3022</name>
</gene>
<keyword evidence="10" id="KW-1185">Reference proteome</keyword>
<dbReference type="RefSeq" id="WP_069366228.1">
    <property type="nucleotide sequence ID" value="NZ_CP012502.1"/>
</dbReference>
<dbReference type="CDD" id="cd06171">
    <property type="entry name" value="Sigma70_r4"/>
    <property type="match status" value="1"/>
</dbReference>
<dbReference type="InterPro" id="IPR013324">
    <property type="entry name" value="RNA_pol_sigma_r3/r4-like"/>
</dbReference>
<feature type="domain" description="RNA polymerase sigma factor 70 region 4 type 2" evidence="8">
    <location>
        <begin position="104"/>
        <end position="155"/>
    </location>
</feature>
<dbReference type="Pfam" id="PF04542">
    <property type="entry name" value="Sigma70_r2"/>
    <property type="match status" value="1"/>
</dbReference>
<dbReference type="GO" id="GO:0016987">
    <property type="term" value="F:sigma factor activity"/>
    <property type="evidence" value="ECO:0007669"/>
    <property type="project" value="UniProtKB-KW"/>
</dbReference>
<keyword evidence="2 6" id="KW-0805">Transcription regulation</keyword>
<keyword evidence="3 6" id="KW-0731">Sigma factor</keyword>
<dbReference type="GO" id="GO:0006950">
    <property type="term" value="P:response to stress"/>
    <property type="evidence" value="ECO:0007669"/>
    <property type="project" value="UniProtKB-ARBA"/>
</dbReference>
<keyword evidence="5 6" id="KW-0804">Transcription</keyword>
<dbReference type="AlphaFoldDB" id="A0A1D7QZF8"/>
<dbReference type="GO" id="GO:0006352">
    <property type="term" value="P:DNA-templated transcription initiation"/>
    <property type="evidence" value="ECO:0007669"/>
    <property type="project" value="InterPro"/>
</dbReference>
<dbReference type="STRING" id="632773.BBEV_3022"/>
<dbReference type="InterPro" id="IPR013325">
    <property type="entry name" value="RNA_pol_sigma_r2"/>
</dbReference>
<dbReference type="PROSITE" id="PS01063">
    <property type="entry name" value="SIGMA70_ECF"/>
    <property type="match status" value="1"/>
</dbReference>
<evidence type="ECO:0000256" key="1">
    <source>
        <dbReference type="ARBA" id="ARBA00010641"/>
    </source>
</evidence>
<evidence type="ECO:0000313" key="10">
    <source>
        <dbReference type="Proteomes" id="UP000094463"/>
    </source>
</evidence>
<evidence type="ECO:0000256" key="2">
    <source>
        <dbReference type="ARBA" id="ARBA00023015"/>
    </source>
</evidence>
<dbReference type="InterPro" id="IPR039425">
    <property type="entry name" value="RNA_pol_sigma-70-like"/>
</dbReference>
<sequence>MTEIEKLFRDHADDVYHFLVYYTRQRDVEDLVQETFIKALRSIGHFEKRSSEKTWLITIARRVAIDESRRRRDLPLAQDDLAERTDSLAMDTTQQVIAKESADELMGQVHQLPEKQRDVMLLRGISELTTAEVADVLNMNRTSVYVTYHRALKKLKQNWGRTGGMTRET</sequence>
<evidence type="ECO:0000313" key="9">
    <source>
        <dbReference type="EMBL" id="AOM84340.1"/>
    </source>
</evidence>
<dbReference type="InterPro" id="IPR036388">
    <property type="entry name" value="WH-like_DNA-bd_sf"/>
</dbReference>
<dbReference type="InterPro" id="IPR007627">
    <property type="entry name" value="RNA_pol_sigma70_r2"/>
</dbReference>
<dbReference type="PANTHER" id="PTHR43133">
    <property type="entry name" value="RNA POLYMERASE ECF-TYPE SIGMA FACTO"/>
    <property type="match status" value="1"/>
</dbReference>
<dbReference type="SUPFAM" id="SSF88946">
    <property type="entry name" value="Sigma2 domain of RNA polymerase sigma factors"/>
    <property type="match status" value="1"/>
</dbReference>
<dbReference type="Proteomes" id="UP000094463">
    <property type="component" value="Chromosome"/>
</dbReference>
<protein>
    <recommendedName>
        <fullName evidence="6">RNA polymerase sigma factor</fullName>
    </recommendedName>
</protein>
<proteinExistence type="inferred from homology"/>